<dbReference type="InterPro" id="IPR000620">
    <property type="entry name" value="EamA_dom"/>
</dbReference>
<evidence type="ECO:0000256" key="1">
    <source>
        <dbReference type="ARBA" id="ARBA00004141"/>
    </source>
</evidence>
<evidence type="ECO:0000313" key="9">
    <source>
        <dbReference type="Proteomes" id="UP000242999"/>
    </source>
</evidence>
<evidence type="ECO:0000256" key="2">
    <source>
        <dbReference type="ARBA" id="ARBA00007362"/>
    </source>
</evidence>
<evidence type="ECO:0000256" key="6">
    <source>
        <dbReference type="SAM" id="Phobius"/>
    </source>
</evidence>
<feature type="transmembrane region" description="Helical" evidence="6">
    <location>
        <begin position="221"/>
        <end position="241"/>
    </location>
</feature>
<accession>A0A1H6QGA0</accession>
<dbReference type="RefSeq" id="WP_093308216.1">
    <property type="nucleotide sequence ID" value="NZ_FNYH01000001.1"/>
</dbReference>
<dbReference type="Proteomes" id="UP000242999">
    <property type="component" value="Unassembled WGS sequence"/>
</dbReference>
<evidence type="ECO:0000256" key="4">
    <source>
        <dbReference type="ARBA" id="ARBA00022989"/>
    </source>
</evidence>
<gene>
    <name evidence="8" type="ORF">SAMN05421831_101343</name>
</gene>
<dbReference type="EMBL" id="FNYH01000001">
    <property type="protein sequence ID" value="SEI40896.1"/>
    <property type="molecule type" value="Genomic_DNA"/>
</dbReference>
<name>A0A1H6QGA0_9GAMM</name>
<dbReference type="AlphaFoldDB" id="A0A1H6QGA0"/>
<dbReference type="PANTHER" id="PTHR32322">
    <property type="entry name" value="INNER MEMBRANE TRANSPORTER"/>
    <property type="match status" value="1"/>
</dbReference>
<evidence type="ECO:0000256" key="5">
    <source>
        <dbReference type="ARBA" id="ARBA00023136"/>
    </source>
</evidence>
<feature type="transmembrane region" description="Helical" evidence="6">
    <location>
        <begin position="160"/>
        <end position="177"/>
    </location>
</feature>
<comment type="similarity">
    <text evidence="2">Belongs to the EamA transporter family.</text>
</comment>
<dbReference type="SUPFAM" id="SSF103481">
    <property type="entry name" value="Multidrug resistance efflux transporter EmrE"/>
    <property type="match status" value="2"/>
</dbReference>
<feature type="transmembrane region" description="Helical" evidence="6">
    <location>
        <begin position="38"/>
        <end position="58"/>
    </location>
</feature>
<feature type="transmembrane region" description="Helical" evidence="6">
    <location>
        <begin position="189"/>
        <end position="209"/>
    </location>
</feature>
<feature type="domain" description="EamA" evidence="7">
    <location>
        <begin position="17"/>
        <end position="143"/>
    </location>
</feature>
<feature type="transmembrane region" description="Helical" evidence="6">
    <location>
        <begin position="98"/>
        <end position="120"/>
    </location>
</feature>
<reference evidence="9" key="1">
    <citation type="submission" date="2016-10" db="EMBL/GenBank/DDBJ databases">
        <authorList>
            <person name="Varghese N."/>
            <person name="Submissions S."/>
        </authorList>
    </citation>
    <scope>NUCLEOTIDE SEQUENCE [LARGE SCALE GENOMIC DNA]</scope>
    <source>
        <strain evidence="9">DSM 7165</strain>
    </source>
</reference>
<dbReference type="InterPro" id="IPR037185">
    <property type="entry name" value="EmrE-like"/>
</dbReference>
<dbReference type="GO" id="GO:0016020">
    <property type="term" value="C:membrane"/>
    <property type="evidence" value="ECO:0007669"/>
    <property type="project" value="UniProtKB-SubCell"/>
</dbReference>
<evidence type="ECO:0000259" key="7">
    <source>
        <dbReference type="Pfam" id="PF00892"/>
    </source>
</evidence>
<keyword evidence="3 6" id="KW-0812">Transmembrane</keyword>
<keyword evidence="4 6" id="KW-1133">Transmembrane helix</keyword>
<keyword evidence="5 6" id="KW-0472">Membrane</keyword>
<feature type="transmembrane region" description="Helical" evidence="6">
    <location>
        <begin position="127"/>
        <end position="148"/>
    </location>
</feature>
<feature type="transmembrane region" description="Helical" evidence="6">
    <location>
        <begin position="12"/>
        <end position="32"/>
    </location>
</feature>
<dbReference type="PANTHER" id="PTHR32322:SF2">
    <property type="entry name" value="EAMA DOMAIN-CONTAINING PROTEIN"/>
    <property type="match status" value="1"/>
</dbReference>
<dbReference type="Pfam" id="PF00892">
    <property type="entry name" value="EamA"/>
    <property type="match status" value="2"/>
</dbReference>
<dbReference type="OrthoDB" id="9809509at2"/>
<evidence type="ECO:0000313" key="8">
    <source>
        <dbReference type="EMBL" id="SEI40896.1"/>
    </source>
</evidence>
<comment type="subcellular location">
    <subcellularLocation>
        <location evidence="1">Membrane</location>
        <topology evidence="1">Multi-pass membrane protein</topology>
    </subcellularLocation>
</comment>
<proteinExistence type="inferred from homology"/>
<organism evidence="8 9">
    <name type="scientific">Allopseudospirillum japonicum</name>
    <dbReference type="NCBI Taxonomy" id="64971"/>
    <lineage>
        <taxon>Bacteria</taxon>
        <taxon>Pseudomonadati</taxon>
        <taxon>Pseudomonadota</taxon>
        <taxon>Gammaproteobacteria</taxon>
        <taxon>Oceanospirillales</taxon>
        <taxon>Oceanospirillaceae</taxon>
        <taxon>Allopseudospirillum</taxon>
    </lineage>
</organism>
<keyword evidence="9" id="KW-1185">Reference proteome</keyword>
<feature type="domain" description="EamA" evidence="7">
    <location>
        <begin position="163"/>
        <end position="293"/>
    </location>
</feature>
<dbReference type="InterPro" id="IPR050638">
    <property type="entry name" value="AA-Vitamin_Transporters"/>
</dbReference>
<evidence type="ECO:0000256" key="3">
    <source>
        <dbReference type="ARBA" id="ARBA00022692"/>
    </source>
</evidence>
<feature type="transmembrane region" description="Helical" evidence="6">
    <location>
        <begin position="276"/>
        <end position="293"/>
    </location>
</feature>
<feature type="transmembrane region" description="Helical" evidence="6">
    <location>
        <begin position="70"/>
        <end position="92"/>
    </location>
</feature>
<sequence>MLSQRLQKYLPWVPWLFVLLWSTGFIGAKYALPYSQAFTFLSWRMLGNLAVFAGLIWYFNTHWPKDPKLWIQQGIAGLCIHGAYLGGVFSAIELGTPAGLTALLVGLQPLVTAICIALAYWRWPHPLQMLGLVLGFVGVALVLSGGQIQDLNLVQLQGDQFAWILLALLGISLGTLYQKYFCQPQPLLTASFIQYAATLSVFLPLAYFYEDTQVIWHPEFILALAWSVIVLSVGAILLLMLMIQAGEATKTASYFYLVPPLTALEAWYLFDEALALAGVFGMLLAILGVYLTNKATIK</sequence>
<dbReference type="STRING" id="64971.SAMN05421831_101343"/>
<protein>
    <submittedName>
        <fullName evidence="8">Permease of the drug/metabolite transporter (DMT) superfamily</fullName>
    </submittedName>
</protein>